<accession>A0A1X7TFR9</accession>
<reference evidence="2" key="1">
    <citation type="submission" date="2017-05" db="UniProtKB">
        <authorList>
            <consortium name="EnsemblMetazoa"/>
        </authorList>
    </citation>
    <scope>IDENTIFICATION</scope>
</reference>
<dbReference type="AlphaFoldDB" id="A0A1X7TFR9"/>
<sequence length="140" mass="15579">PPATVSVPCGASVNELSSDRSRSKIPVERSNKVQIKPDTLDNLLDKKPLKSDLLRLFKDSGVHSKIIGTALDVKVNDLVPLPQFTSDNLILVFERWIDSGNDVTWRNILEVCGDYPDELGKAEADVKVFLSSDRARNNYK</sequence>
<feature type="region of interest" description="Disordered" evidence="1">
    <location>
        <begin position="1"/>
        <end position="29"/>
    </location>
</feature>
<feature type="compositionally biased region" description="Basic and acidic residues" evidence="1">
    <location>
        <begin position="17"/>
        <end position="29"/>
    </location>
</feature>
<name>A0A1X7TFR9_AMPQE</name>
<dbReference type="EnsemblMetazoa" id="Aqu2.1.13377_001">
    <property type="protein sequence ID" value="Aqu2.1.13377_001"/>
    <property type="gene ID" value="Aqu2.1.13377"/>
</dbReference>
<proteinExistence type="predicted"/>
<evidence type="ECO:0008006" key="3">
    <source>
        <dbReference type="Google" id="ProtNLM"/>
    </source>
</evidence>
<organism evidence="2">
    <name type="scientific">Amphimedon queenslandica</name>
    <name type="common">Sponge</name>
    <dbReference type="NCBI Taxonomy" id="400682"/>
    <lineage>
        <taxon>Eukaryota</taxon>
        <taxon>Metazoa</taxon>
        <taxon>Porifera</taxon>
        <taxon>Demospongiae</taxon>
        <taxon>Heteroscleromorpha</taxon>
        <taxon>Haplosclerida</taxon>
        <taxon>Niphatidae</taxon>
        <taxon>Amphimedon</taxon>
    </lineage>
</organism>
<evidence type="ECO:0000256" key="1">
    <source>
        <dbReference type="SAM" id="MobiDB-lite"/>
    </source>
</evidence>
<protein>
    <recommendedName>
        <fullName evidence="3">Death domain-containing protein</fullName>
    </recommendedName>
</protein>
<evidence type="ECO:0000313" key="2">
    <source>
        <dbReference type="EnsemblMetazoa" id="Aqu2.1.13377_001"/>
    </source>
</evidence>
<dbReference type="InParanoid" id="A0A1X7TFR9"/>